<dbReference type="EMBL" id="CAOQHR010000012">
    <property type="protein sequence ID" value="CAI6341486.1"/>
    <property type="molecule type" value="Genomic_DNA"/>
</dbReference>
<dbReference type="OrthoDB" id="4070583at2759"/>
<comment type="caution">
    <text evidence="2">The sequence shown here is derived from an EMBL/GenBank/DDBJ whole genome shotgun (WGS) entry which is preliminary data.</text>
</comment>
<dbReference type="PANTHER" id="PTHR28298">
    <property type="entry name" value="EISOSOME PROTEIN 1"/>
    <property type="match status" value="1"/>
</dbReference>
<feature type="compositionally biased region" description="Low complexity" evidence="1">
    <location>
        <begin position="36"/>
        <end position="57"/>
    </location>
</feature>
<organism evidence="2 3">
    <name type="scientific">Periconia digitata</name>
    <dbReference type="NCBI Taxonomy" id="1303443"/>
    <lineage>
        <taxon>Eukaryota</taxon>
        <taxon>Fungi</taxon>
        <taxon>Dikarya</taxon>
        <taxon>Ascomycota</taxon>
        <taxon>Pezizomycotina</taxon>
        <taxon>Dothideomycetes</taxon>
        <taxon>Pleosporomycetidae</taxon>
        <taxon>Pleosporales</taxon>
        <taxon>Massarineae</taxon>
        <taxon>Periconiaceae</taxon>
        <taxon>Periconia</taxon>
    </lineage>
</organism>
<feature type="region of interest" description="Disordered" evidence="1">
    <location>
        <begin position="537"/>
        <end position="826"/>
    </location>
</feature>
<feature type="compositionally biased region" description="Polar residues" evidence="1">
    <location>
        <begin position="325"/>
        <end position="341"/>
    </location>
</feature>
<evidence type="ECO:0000313" key="3">
    <source>
        <dbReference type="Proteomes" id="UP001152607"/>
    </source>
</evidence>
<feature type="region of interest" description="Disordered" evidence="1">
    <location>
        <begin position="321"/>
        <end position="352"/>
    </location>
</feature>
<dbReference type="Pfam" id="PF12757">
    <property type="entry name" value="Eisosome1"/>
    <property type="match status" value="1"/>
</dbReference>
<sequence>MATQTEAAPHDKNSHSVTFGDSSKLDASAPPPCPDPSAHSSKTKESALQNQASAAALYSTHSHEANKPNVLGPDGKLSSASAATSLKHAQAHTLPSFPVVGIDARTSAGTAANLANTNTKSPEWWKPELSSAAGKAALLANDYKMQPLWKPEASAAGSKAALLAHRDGGKLDLWTPQASAEGNSAATIAMGKKDLSPNVVLGSNEDQKRKALLAATGAVSSSGRKRAQSTPEPPPLYPDSANSARNALSAATMAHNPSVRSTNSPVTDSNQLGSPAMQAARIQHSKVSREMYTERPPVALEVEEKKRQDALRASAVSMAKKMYDVQQQPSSSRQSHAQTGATAAHGQKPHATEDDIKQQAMRYIGIQEAAQKLASERLAKIGMDENAMYRSYYGYEKTGRSRLSIRRGRNRASSNPEPVDSDDDELQSRRIRSQMSQFNKSLAEVDKRKQEQDRKHLIAAAERKVQAQMMGIDKKIFDETGKMSPAMMDEWDAKARAKAAAYSEARMENHGRVHIGHGKYMDQSEIDAVAQARIQPTLDEITEKTEKRRAEEEEQRLEEAERKRQAQIEKERADDLKADERRGREEEKKVLKSKAEADKALARQEKEAEKEKKAEEKRLAKEEKRKSKEASRTAPTDTEAATHEGRASHELTAVEPRSEPEVTSPTSPQSAKSDSKGIKSLFSKLKRRSKQSNPSASPTTEADKQGFIGGVALRNSESHSRRNSTPASINSGTGGSALAQHTTSNRRYSDVSSLSADSEASSVRGRSHKRTTTSGMDSPVPMSHGSEYEEARDTFNESLAPPPTFTSDASSRRGSPNRDSKFIEAL</sequence>
<feature type="compositionally biased region" description="Low complexity" evidence="1">
    <location>
        <begin position="240"/>
        <end position="251"/>
    </location>
</feature>
<dbReference type="PANTHER" id="PTHR28298:SF1">
    <property type="entry name" value="EISOSOME PROTEIN 1"/>
    <property type="match status" value="1"/>
</dbReference>
<feature type="region of interest" description="Disordered" evidence="1">
    <location>
        <begin position="1"/>
        <end position="84"/>
    </location>
</feature>
<feature type="region of interest" description="Disordered" evidence="1">
    <location>
        <begin position="213"/>
        <end position="282"/>
    </location>
</feature>
<feature type="region of interest" description="Disordered" evidence="1">
    <location>
        <begin position="400"/>
        <end position="427"/>
    </location>
</feature>
<feature type="compositionally biased region" description="Basic and acidic residues" evidence="1">
    <location>
        <begin position="786"/>
        <end position="795"/>
    </location>
</feature>
<evidence type="ECO:0000256" key="1">
    <source>
        <dbReference type="SAM" id="MobiDB-lite"/>
    </source>
</evidence>
<protein>
    <recommendedName>
        <fullName evidence="4">Eisosome protein 1</fullName>
    </recommendedName>
</protein>
<dbReference type="Proteomes" id="UP001152607">
    <property type="component" value="Unassembled WGS sequence"/>
</dbReference>
<feature type="compositionally biased region" description="Polar residues" evidence="1">
    <location>
        <begin position="661"/>
        <end position="672"/>
    </location>
</feature>
<feature type="compositionally biased region" description="Basic and acidic residues" evidence="1">
    <location>
        <begin position="541"/>
        <end position="631"/>
    </location>
</feature>
<dbReference type="GO" id="GO:0070941">
    <property type="term" value="P:eisosome assembly"/>
    <property type="evidence" value="ECO:0007669"/>
    <property type="project" value="TreeGrafter"/>
</dbReference>
<feature type="compositionally biased region" description="Basic and acidic residues" evidence="1">
    <location>
        <begin position="816"/>
        <end position="826"/>
    </location>
</feature>
<gene>
    <name evidence="2" type="ORF">PDIGIT_LOCUS14683</name>
</gene>
<accession>A0A9W4UV44</accession>
<dbReference type="AlphaFoldDB" id="A0A9W4UV44"/>
<feature type="compositionally biased region" description="Basic and acidic residues" evidence="1">
    <location>
        <begin position="640"/>
        <end position="649"/>
    </location>
</feature>
<evidence type="ECO:0008006" key="4">
    <source>
        <dbReference type="Google" id="ProtNLM"/>
    </source>
</evidence>
<dbReference type="InterPro" id="IPR024527">
    <property type="entry name" value="Eisosome1"/>
</dbReference>
<name>A0A9W4UV44_9PLEO</name>
<proteinExistence type="predicted"/>
<feature type="compositionally biased region" description="Low complexity" evidence="1">
    <location>
        <begin position="750"/>
        <end position="763"/>
    </location>
</feature>
<feature type="compositionally biased region" description="Polar residues" evidence="1">
    <location>
        <begin position="805"/>
        <end position="814"/>
    </location>
</feature>
<feature type="compositionally biased region" description="Polar residues" evidence="1">
    <location>
        <begin position="258"/>
        <end position="273"/>
    </location>
</feature>
<reference evidence="2" key="1">
    <citation type="submission" date="2023-01" db="EMBL/GenBank/DDBJ databases">
        <authorList>
            <person name="Van Ghelder C."/>
            <person name="Rancurel C."/>
        </authorList>
    </citation>
    <scope>NUCLEOTIDE SEQUENCE</scope>
    <source>
        <strain evidence="2">CNCM I-4278</strain>
    </source>
</reference>
<evidence type="ECO:0000313" key="2">
    <source>
        <dbReference type="EMBL" id="CAI6341486.1"/>
    </source>
</evidence>
<keyword evidence="3" id="KW-1185">Reference proteome</keyword>